<accession>A0ABT3FUA2</accession>
<keyword evidence="3" id="KW-1185">Reference proteome</keyword>
<dbReference type="PROSITE" id="PS51257">
    <property type="entry name" value="PROKAR_LIPOPROTEIN"/>
    <property type="match status" value="1"/>
</dbReference>
<proteinExistence type="predicted"/>
<comment type="caution">
    <text evidence="2">The sequence shown here is derived from an EMBL/GenBank/DDBJ whole genome shotgun (WGS) entry which is preliminary data.</text>
</comment>
<evidence type="ECO:0000256" key="1">
    <source>
        <dbReference type="SAM" id="SignalP"/>
    </source>
</evidence>
<dbReference type="EMBL" id="JAPDDS010000015">
    <property type="protein sequence ID" value="MCW1887165.1"/>
    <property type="molecule type" value="Genomic_DNA"/>
</dbReference>
<evidence type="ECO:0000313" key="3">
    <source>
        <dbReference type="Proteomes" id="UP001207930"/>
    </source>
</evidence>
<gene>
    <name evidence="2" type="ORF">OKA04_20670</name>
</gene>
<organism evidence="2 3">
    <name type="scientific">Luteolibacter flavescens</name>
    <dbReference type="NCBI Taxonomy" id="1859460"/>
    <lineage>
        <taxon>Bacteria</taxon>
        <taxon>Pseudomonadati</taxon>
        <taxon>Verrucomicrobiota</taxon>
        <taxon>Verrucomicrobiia</taxon>
        <taxon>Verrucomicrobiales</taxon>
        <taxon>Verrucomicrobiaceae</taxon>
        <taxon>Luteolibacter</taxon>
    </lineage>
</organism>
<sequence length="158" mass="16746">MTRSILLLPSLALGLLLASCADNRMENAAAITSSGSAAIHGTFRQTGAGSTLTVWPEGINGSVVPKPKQRADQGAFPVKTGTNRIMVRADTTRYVGVAKLATSRTTIDFSARPGVRYAVNGDWTSDGLFVWIEEGDTGKTVAPKRELKPVEGTVIFVP</sequence>
<protein>
    <recommendedName>
        <fullName evidence="4">Lipoprotein</fullName>
    </recommendedName>
</protein>
<dbReference type="Proteomes" id="UP001207930">
    <property type="component" value="Unassembled WGS sequence"/>
</dbReference>
<evidence type="ECO:0008006" key="4">
    <source>
        <dbReference type="Google" id="ProtNLM"/>
    </source>
</evidence>
<evidence type="ECO:0000313" key="2">
    <source>
        <dbReference type="EMBL" id="MCW1887165.1"/>
    </source>
</evidence>
<dbReference type="RefSeq" id="WP_264503120.1">
    <property type="nucleotide sequence ID" value="NZ_JAPDDS010000015.1"/>
</dbReference>
<reference evidence="2 3" key="1">
    <citation type="submission" date="2022-10" db="EMBL/GenBank/DDBJ databases">
        <title>Luteolibacter flavescens strain MCCC 1K03193, whole genome shotgun sequencing project.</title>
        <authorList>
            <person name="Zhao G."/>
            <person name="Shen L."/>
        </authorList>
    </citation>
    <scope>NUCLEOTIDE SEQUENCE [LARGE SCALE GENOMIC DNA]</scope>
    <source>
        <strain evidence="2 3">MCCC 1K03193</strain>
    </source>
</reference>
<keyword evidence="1" id="KW-0732">Signal</keyword>
<name>A0ABT3FUA2_9BACT</name>
<feature type="signal peptide" evidence="1">
    <location>
        <begin position="1"/>
        <end position="21"/>
    </location>
</feature>
<feature type="chain" id="PRO_5047411702" description="Lipoprotein" evidence="1">
    <location>
        <begin position="22"/>
        <end position="158"/>
    </location>
</feature>